<keyword evidence="3" id="KW-1185">Reference proteome</keyword>
<dbReference type="GeneID" id="36586688"/>
<dbReference type="InParanoid" id="A0A2J6SQ26"/>
<evidence type="ECO:0000256" key="1">
    <source>
        <dbReference type="SAM" id="Phobius"/>
    </source>
</evidence>
<keyword evidence="1" id="KW-1133">Transmembrane helix</keyword>
<feature type="transmembrane region" description="Helical" evidence="1">
    <location>
        <begin position="141"/>
        <end position="165"/>
    </location>
</feature>
<evidence type="ECO:0000313" key="3">
    <source>
        <dbReference type="Proteomes" id="UP000235371"/>
    </source>
</evidence>
<keyword evidence="1" id="KW-0472">Membrane</keyword>
<evidence type="ECO:0000313" key="2">
    <source>
        <dbReference type="EMBL" id="PMD52885.1"/>
    </source>
</evidence>
<feature type="transmembrane region" description="Helical" evidence="1">
    <location>
        <begin position="288"/>
        <end position="312"/>
    </location>
</feature>
<dbReference type="Proteomes" id="UP000235371">
    <property type="component" value="Unassembled WGS sequence"/>
</dbReference>
<feature type="transmembrane region" description="Helical" evidence="1">
    <location>
        <begin position="86"/>
        <end position="108"/>
    </location>
</feature>
<accession>A0A2J6SQ26</accession>
<feature type="transmembrane region" description="Helical" evidence="1">
    <location>
        <begin position="218"/>
        <end position="240"/>
    </location>
</feature>
<keyword evidence="1" id="KW-0812">Transmembrane</keyword>
<protein>
    <submittedName>
        <fullName evidence="2">Uncharacterized protein</fullName>
    </submittedName>
</protein>
<dbReference type="EMBL" id="KZ613895">
    <property type="protein sequence ID" value="PMD52885.1"/>
    <property type="molecule type" value="Genomic_DNA"/>
</dbReference>
<dbReference type="OrthoDB" id="4838853at2759"/>
<gene>
    <name evidence="2" type="ORF">K444DRAFT_600205</name>
</gene>
<dbReference type="PANTHER" id="PTHR42024">
    <property type="entry name" value="AMINO ACID PERMEASE_ SLC12A DOMAIN-CONTAINING PROTEIN"/>
    <property type="match status" value="1"/>
</dbReference>
<dbReference type="AlphaFoldDB" id="A0A2J6SQ26"/>
<name>A0A2J6SQ26_9HELO</name>
<dbReference type="STRING" id="1095630.A0A2J6SQ26"/>
<feature type="transmembrane region" description="Helical" evidence="1">
    <location>
        <begin position="186"/>
        <end position="206"/>
    </location>
</feature>
<feature type="transmembrane region" description="Helical" evidence="1">
    <location>
        <begin position="318"/>
        <end position="342"/>
    </location>
</feature>
<dbReference type="RefSeq" id="XP_024729789.1">
    <property type="nucleotide sequence ID" value="XM_024878611.1"/>
</dbReference>
<sequence>MTQVINDEDRTRQLVSISGYDGRASTLYEEHESVTTATRIQVDEDYPNGNGSADEEVRGREVPAPALPAYEKLAQRNPKPTEHLSITLGPPMIILFDIVVPCIIYYVWYDIHRSQWEEDCRAYTARRATCPIEKPEFDDHILGYAVASFGIGELYILIARVARLLRYRDQCAPLLSRSKWELDATSWVYGVAMIMALIPFVVGSTTEIPRLYLYSPGFLMAFLGIIMLVTLIPIKIPIGINSHPRGTRMRPFIYYAAEDFIAVDGLQDREFRVRYNARYDSSKAFRRMFLVLTFWWITGVLVYLGCLSAIIWTLEFHYAFGSSLGVLFAYIVVWASISYFWVNMDIERQRKAYEVSKC</sequence>
<proteinExistence type="predicted"/>
<organism evidence="2 3">
    <name type="scientific">Hyaloscypha bicolor E</name>
    <dbReference type="NCBI Taxonomy" id="1095630"/>
    <lineage>
        <taxon>Eukaryota</taxon>
        <taxon>Fungi</taxon>
        <taxon>Dikarya</taxon>
        <taxon>Ascomycota</taxon>
        <taxon>Pezizomycotina</taxon>
        <taxon>Leotiomycetes</taxon>
        <taxon>Helotiales</taxon>
        <taxon>Hyaloscyphaceae</taxon>
        <taxon>Hyaloscypha</taxon>
        <taxon>Hyaloscypha bicolor</taxon>
    </lineage>
</organism>
<reference evidence="2 3" key="1">
    <citation type="submission" date="2016-04" db="EMBL/GenBank/DDBJ databases">
        <title>A degradative enzymes factory behind the ericoid mycorrhizal symbiosis.</title>
        <authorList>
            <consortium name="DOE Joint Genome Institute"/>
            <person name="Martino E."/>
            <person name="Morin E."/>
            <person name="Grelet G."/>
            <person name="Kuo A."/>
            <person name="Kohler A."/>
            <person name="Daghino S."/>
            <person name="Barry K."/>
            <person name="Choi C."/>
            <person name="Cichocki N."/>
            <person name="Clum A."/>
            <person name="Copeland A."/>
            <person name="Hainaut M."/>
            <person name="Haridas S."/>
            <person name="Labutti K."/>
            <person name="Lindquist E."/>
            <person name="Lipzen A."/>
            <person name="Khouja H.-R."/>
            <person name="Murat C."/>
            <person name="Ohm R."/>
            <person name="Olson A."/>
            <person name="Spatafora J."/>
            <person name="Veneault-Fourrey C."/>
            <person name="Henrissat B."/>
            <person name="Grigoriev I."/>
            <person name="Martin F."/>
            <person name="Perotto S."/>
        </authorList>
    </citation>
    <scope>NUCLEOTIDE SEQUENCE [LARGE SCALE GENOMIC DNA]</scope>
    <source>
        <strain evidence="2 3">E</strain>
    </source>
</reference>
<dbReference type="PANTHER" id="PTHR42024:SF1">
    <property type="entry name" value="AMINO ACID PERMEASE_ SLC12A DOMAIN-CONTAINING PROTEIN"/>
    <property type="match status" value="1"/>
</dbReference>